<gene>
    <name evidence="9" type="ORF">L323_14525</name>
</gene>
<dbReference type="RefSeq" id="WP_020816360.1">
    <property type="nucleotide sequence ID" value="NZ_ATAY01000071.1"/>
</dbReference>
<feature type="transmembrane region" description="Helical" evidence="8">
    <location>
        <begin position="139"/>
        <end position="158"/>
    </location>
</feature>
<feature type="transmembrane region" description="Helical" evidence="8">
    <location>
        <begin position="107"/>
        <end position="127"/>
    </location>
</feature>
<organism evidence="9 10">
    <name type="scientific">Ruminiclostridium papyrosolvens C7</name>
    <dbReference type="NCBI Taxonomy" id="1330534"/>
    <lineage>
        <taxon>Bacteria</taxon>
        <taxon>Bacillati</taxon>
        <taxon>Bacillota</taxon>
        <taxon>Clostridia</taxon>
        <taxon>Eubacteriales</taxon>
        <taxon>Oscillospiraceae</taxon>
        <taxon>Ruminiclostridium</taxon>
    </lineage>
</organism>
<dbReference type="GO" id="GO:0016020">
    <property type="term" value="C:membrane"/>
    <property type="evidence" value="ECO:0007669"/>
    <property type="project" value="InterPro"/>
</dbReference>
<keyword evidence="6 8" id="KW-1133">Transmembrane helix</keyword>
<dbReference type="SMART" id="SM00793">
    <property type="entry name" value="AgrB"/>
    <property type="match status" value="1"/>
</dbReference>
<evidence type="ECO:0000256" key="4">
    <source>
        <dbReference type="ARBA" id="ARBA00022692"/>
    </source>
</evidence>
<feature type="transmembrane region" description="Helical" evidence="8">
    <location>
        <begin position="42"/>
        <end position="63"/>
    </location>
</feature>
<evidence type="ECO:0000313" key="10">
    <source>
        <dbReference type="Proteomes" id="UP000016860"/>
    </source>
</evidence>
<keyword evidence="3" id="KW-0645">Protease</keyword>
<accession>U4R0F1</accession>
<evidence type="ECO:0000256" key="6">
    <source>
        <dbReference type="ARBA" id="ARBA00022989"/>
    </source>
</evidence>
<comment type="caution">
    <text evidence="9">The sequence shown here is derived from an EMBL/GenBank/DDBJ whole genome shotgun (WGS) entry which is preliminary data.</text>
</comment>
<dbReference type="AlphaFoldDB" id="U4R0F1"/>
<name>U4R0F1_9FIRM</name>
<dbReference type="GO" id="GO:0008233">
    <property type="term" value="F:peptidase activity"/>
    <property type="evidence" value="ECO:0007669"/>
    <property type="project" value="UniProtKB-KW"/>
</dbReference>
<feature type="transmembrane region" description="Helical" evidence="8">
    <location>
        <begin position="84"/>
        <end position="101"/>
    </location>
</feature>
<evidence type="ECO:0000256" key="5">
    <source>
        <dbReference type="ARBA" id="ARBA00022801"/>
    </source>
</evidence>
<evidence type="ECO:0000256" key="3">
    <source>
        <dbReference type="ARBA" id="ARBA00022670"/>
    </source>
</evidence>
<keyword evidence="5" id="KW-0378">Hydrolase</keyword>
<evidence type="ECO:0000256" key="8">
    <source>
        <dbReference type="SAM" id="Phobius"/>
    </source>
</evidence>
<evidence type="ECO:0000256" key="7">
    <source>
        <dbReference type="ARBA" id="ARBA00023136"/>
    </source>
</evidence>
<dbReference type="GO" id="GO:0009372">
    <property type="term" value="P:quorum sensing"/>
    <property type="evidence" value="ECO:0007669"/>
    <property type="project" value="UniProtKB-KW"/>
</dbReference>
<proteinExistence type="predicted"/>
<keyword evidence="2" id="KW-0673">Quorum sensing</keyword>
<evidence type="ECO:0000313" key="9">
    <source>
        <dbReference type="EMBL" id="EPR10136.1"/>
    </source>
</evidence>
<evidence type="ECO:0000256" key="1">
    <source>
        <dbReference type="ARBA" id="ARBA00022475"/>
    </source>
</evidence>
<dbReference type="Proteomes" id="UP000016860">
    <property type="component" value="Unassembled WGS sequence"/>
</dbReference>
<dbReference type="STRING" id="1330534.L323_14525"/>
<dbReference type="Pfam" id="PF04647">
    <property type="entry name" value="AgrB"/>
    <property type="match status" value="1"/>
</dbReference>
<protein>
    <submittedName>
        <fullName evidence="9">Accessory gene regulator B</fullName>
    </submittedName>
</protein>
<reference evidence="9 10" key="1">
    <citation type="journal article" date="2013" name="Genome Announc.">
        <title>Draft Genome Sequence of the Cellulolytic Bacterium Clostridium papyrosolvens C7 (ATCC 700395).</title>
        <authorList>
            <person name="Zepeda V."/>
            <person name="Dassa B."/>
            <person name="Borovok I."/>
            <person name="Lamed R."/>
            <person name="Bayer E.A."/>
            <person name="Cate J.H."/>
        </authorList>
    </citation>
    <scope>NUCLEOTIDE SEQUENCE [LARGE SCALE GENOMIC DNA]</scope>
    <source>
        <strain evidence="9 10">C7</strain>
    </source>
</reference>
<sequence>MLSRITEYITKQAVLILPDITPEKAEKIEYGLYMGISDISKVLALLIVSIPLNIFLLVFTAILSAGSLRLSLGGIHSKTQIRCLISYFLSIYGSVYLSYIIPIKINIIIFIIVYTLTYLYAPADLPSKPIVSSKHKRKLRFYGFITLSLLLLLTTLVSTLFANIISINALIVSIMTTPLAYKLTGNTLSKKEG</sequence>
<keyword evidence="1" id="KW-1003">Cell membrane</keyword>
<evidence type="ECO:0000256" key="2">
    <source>
        <dbReference type="ARBA" id="ARBA00022654"/>
    </source>
</evidence>
<dbReference type="EMBL" id="ATAY01000071">
    <property type="protein sequence ID" value="EPR10136.1"/>
    <property type="molecule type" value="Genomic_DNA"/>
</dbReference>
<keyword evidence="4 8" id="KW-0812">Transmembrane</keyword>
<dbReference type="InterPro" id="IPR006741">
    <property type="entry name" value="AgrB"/>
</dbReference>
<keyword evidence="7 8" id="KW-0472">Membrane</keyword>
<dbReference type="GO" id="GO:0006508">
    <property type="term" value="P:proteolysis"/>
    <property type="evidence" value="ECO:0007669"/>
    <property type="project" value="UniProtKB-KW"/>
</dbReference>
<dbReference type="PATRIC" id="fig|1330534.3.peg.2880"/>